<dbReference type="InParanoid" id="Q6BMW7"/>
<evidence type="ECO:0000256" key="1">
    <source>
        <dbReference type="ARBA" id="ARBA00009291"/>
    </source>
</evidence>
<dbReference type="AlphaFoldDB" id="Q6BMW7"/>
<evidence type="ECO:0000313" key="4">
    <source>
        <dbReference type="EMBL" id="CAG88760.1"/>
    </source>
</evidence>
<dbReference type="HOGENOM" id="CLU_698282_0_0_1"/>
<gene>
    <name evidence="4" type="ordered locus">DEHA2F02046g</name>
</gene>
<dbReference type="eggNOG" id="ENOG502T0E0">
    <property type="taxonomic scope" value="Eukaryota"/>
</dbReference>
<dbReference type="RefSeq" id="XP_460453.1">
    <property type="nucleotide sequence ID" value="XM_460453.1"/>
</dbReference>
<dbReference type="OrthoDB" id="312015at2759"/>
<dbReference type="EMBL" id="CR382138">
    <property type="protein sequence ID" value="CAG88760.1"/>
    <property type="molecule type" value="Genomic_DNA"/>
</dbReference>
<evidence type="ECO:0000256" key="3">
    <source>
        <dbReference type="SAM" id="Coils"/>
    </source>
</evidence>
<comment type="similarity">
    <text evidence="1">Belongs to the ADIP family.</text>
</comment>
<proteinExistence type="inferred from homology"/>
<keyword evidence="2 3" id="KW-0175">Coiled coil</keyword>
<organism evidence="4 5">
    <name type="scientific">Debaryomyces hansenii (strain ATCC 36239 / CBS 767 / BCRC 21394 / JCM 1990 / NBRC 0083 / IGC 2968)</name>
    <name type="common">Yeast</name>
    <name type="synonym">Torulaspora hansenii</name>
    <dbReference type="NCBI Taxonomy" id="284592"/>
    <lineage>
        <taxon>Eukaryota</taxon>
        <taxon>Fungi</taxon>
        <taxon>Dikarya</taxon>
        <taxon>Ascomycota</taxon>
        <taxon>Saccharomycotina</taxon>
        <taxon>Pichiomycetes</taxon>
        <taxon>Debaryomycetaceae</taxon>
        <taxon>Debaryomyces</taxon>
    </lineage>
</organism>
<sequence length="417" mass="48519">MASESPYLDTESILNASDLINSTLISKGYITEKLNFNSINWKDLVQDQIENNIQELAKLDELKVTETIYNNDKNIINIIYSLLQSIERNKAQNKSFNKVISKKDSTIRDLQKKIESLEHQVDQSESRLNRFVQIDQLQLSKRVQDLSHVNKLQTQDLNKLKNWCTDIKTKYHVKLKKKNIEIDHLKNQLLDKKNLSTTTTFGIPLSYDSSRNNDTTSFDQDINSNIIYNHNPIIDNTNPNTHLNSSLQPVLNKQYEQIVIDLTQLIENLISENHKFSRFIKLINNYYQSLNIQLSNINHKHLDVRSLPNPSDLIDLNEFTGDLDPANINSKDSLDEIESFEYITKPLLNNVYKNYHYVSNLVELVDSNSAQINENENGFSSKKIDELKTELEIVTRNWQDAIKTLENWKNYQQTNDD</sequence>
<dbReference type="OMA" id="VYKNYHY"/>
<protein>
    <submittedName>
        <fullName evidence="4">DEHA2F02046p</fullName>
    </submittedName>
</protein>
<dbReference type="KEGG" id="dha:DEHA2F02046g"/>
<evidence type="ECO:0000313" key="5">
    <source>
        <dbReference type="Proteomes" id="UP000000599"/>
    </source>
</evidence>
<evidence type="ECO:0000256" key="2">
    <source>
        <dbReference type="ARBA" id="ARBA00023054"/>
    </source>
</evidence>
<dbReference type="GeneID" id="2903956"/>
<name>Q6BMW7_DEBHA</name>
<dbReference type="Proteomes" id="UP000000599">
    <property type="component" value="Chromosome F"/>
</dbReference>
<feature type="coiled-coil region" evidence="3">
    <location>
        <begin position="100"/>
        <end position="134"/>
    </location>
</feature>
<dbReference type="InterPro" id="IPR021622">
    <property type="entry name" value="Afadin/alpha-actinin-bd"/>
</dbReference>
<accession>Q6BMW7</accession>
<dbReference type="VEuPathDB" id="FungiDB:DEHA2F02046g"/>
<keyword evidence="5" id="KW-1185">Reference proteome</keyword>
<dbReference type="Pfam" id="PF11559">
    <property type="entry name" value="ADIP"/>
    <property type="match status" value="1"/>
</dbReference>
<dbReference type="STRING" id="284592.Q6BMW7"/>
<reference evidence="4 5" key="1">
    <citation type="journal article" date="2004" name="Nature">
        <title>Genome evolution in yeasts.</title>
        <authorList>
            <consortium name="Genolevures"/>
            <person name="Dujon B."/>
            <person name="Sherman D."/>
            <person name="Fischer G."/>
            <person name="Durrens P."/>
            <person name="Casaregola S."/>
            <person name="Lafontaine I."/>
            <person name="de Montigny J."/>
            <person name="Marck C."/>
            <person name="Neuveglise C."/>
            <person name="Talla E."/>
            <person name="Goffard N."/>
            <person name="Frangeul L."/>
            <person name="Aigle M."/>
            <person name="Anthouard V."/>
            <person name="Babour A."/>
            <person name="Barbe V."/>
            <person name="Barnay S."/>
            <person name="Blanchin S."/>
            <person name="Beckerich J.M."/>
            <person name="Beyne E."/>
            <person name="Bleykasten C."/>
            <person name="Boisrame A."/>
            <person name="Boyer J."/>
            <person name="Cattolico L."/>
            <person name="Confanioleri F."/>
            <person name="de Daruvar A."/>
            <person name="Despons L."/>
            <person name="Fabre E."/>
            <person name="Fairhead C."/>
            <person name="Ferry-Dumazet H."/>
            <person name="Groppi A."/>
            <person name="Hantraye F."/>
            <person name="Hennequin C."/>
            <person name="Jauniaux N."/>
            <person name="Joyet P."/>
            <person name="Kachouri R."/>
            <person name="Kerrest A."/>
            <person name="Koszul R."/>
            <person name="Lemaire M."/>
            <person name="Lesur I."/>
            <person name="Ma L."/>
            <person name="Muller H."/>
            <person name="Nicaud J.M."/>
            <person name="Nikolski M."/>
            <person name="Oztas S."/>
            <person name="Ozier-Kalogeropoulos O."/>
            <person name="Pellenz S."/>
            <person name="Potier S."/>
            <person name="Richard G.F."/>
            <person name="Straub M.L."/>
            <person name="Suleau A."/>
            <person name="Swennene D."/>
            <person name="Tekaia F."/>
            <person name="Wesolowski-Louvel M."/>
            <person name="Westhof E."/>
            <person name="Wirth B."/>
            <person name="Zeniou-Meyer M."/>
            <person name="Zivanovic I."/>
            <person name="Bolotin-Fukuhara M."/>
            <person name="Thierry A."/>
            <person name="Bouchier C."/>
            <person name="Caudron B."/>
            <person name="Scarpelli C."/>
            <person name="Gaillardin C."/>
            <person name="Weissenbach J."/>
            <person name="Wincker P."/>
            <person name="Souciet J.L."/>
        </authorList>
    </citation>
    <scope>NUCLEOTIDE SEQUENCE [LARGE SCALE GENOMIC DNA]</scope>
    <source>
        <strain evidence="5">ATCC 36239 / CBS 767 / BCRC 21394 / JCM 1990 / NBRC 0083 / IGC 2968</strain>
    </source>
</reference>